<dbReference type="RefSeq" id="WP_112280913.1">
    <property type="nucleotide sequence ID" value="NZ_MASW01000002.1"/>
</dbReference>
<reference evidence="1 2" key="1">
    <citation type="submission" date="2016-07" db="EMBL/GenBank/DDBJ databases">
        <title>Draft genome sequence of Prauserella muralis DSM 45305, isolated from a mould-covered wall in an indoor environment.</title>
        <authorList>
            <person name="Ruckert C."/>
            <person name="Albersmeier A."/>
            <person name="Jiang C.-L."/>
            <person name="Jiang Y."/>
            <person name="Kalinowski J."/>
            <person name="Schneider O."/>
            <person name="Winkler A."/>
            <person name="Zotchev S.B."/>
        </authorList>
    </citation>
    <scope>NUCLEOTIDE SEQUENCE [LARGE SCALE GENOMIC DNA]</scope>
    <source>
        <strain evidence="1 2">DSM 45305</strain>
    </source>
</reference>
<evidence type="ECO:0000313" key="1">
    <source>
        <dbReference type="EMBL" id="PXY26914.1"/>
    </source>
</evidence>
<dbReference type="InterPro" id="IPR001387">
    <property type="entry name" value="Cro/C1-type_HTH"/>
</dbReference>
<dbReference type="EMBL" id="MASW01000002">
    <property type="protein sequence ID" value="PXY26914.1"/>
    <property type="molecule type" value="Genomic_DNA"/>
</dbReference>
<evidence type="ECO:0000313" key="2">
    <source>
        <dbReference type="Proteomes" id="UP000249915"/>
    </source>
</evidence>
<dbReference type="Pfam" id="PF13560">
    <property type="entry name" value="HTH_31"/>
    <property type="match status" value="1"/>
</dbReference>
<sequence>MGRPRRQGEPDELSRRLRQLRLDRRLTQPALAGALGVAVSSVSSWENGAKVPPPARLADYAAFFATPRTAGTARLIGVADLTEDERLEYHRLKNELERLHGVQGTGAGEPQSGFWHFPDDGPVRILCGKLPRDDRAPFASGTNHNYMALSAYADLDSMVELFGHVRAANPGADVGYELAPRLESDDLQAHLVVLGSAAINQSVWLLAQQLELPVRQVEDPDVGDGEVFELTGDARRRFRPQFGADGRLLEDVGLLARVPNPHNVSRTLTICSGVFTRGVYGAVRTLTDDNARGHNFEYVQAHFASTTNFGLLIRVPVLDHATPTPDLRSPHTRLQEWPELL</sequence>
<dbReference type="CDD" id="cd00093">
    <property type="entry name" value="HTH_XRE"/>
    <property type="match status" value="1"/>
</dbReference>
<accession>A0A2V4AYC4</accession>
<dbReference type="OrthoDB" id="3658635at2"/>
<dbReference type="PROSITE" id="PS50943">
    <property type="entry name" value="HTH_CROC1"/>
    <property type="match status" value="1"/>
</dbReference>
<organism evidence="1 2">
    <name type="scientific">Prauserella muralis</name>
    <dbReference type="NCBI Taxonomy" id="588067"/>
    <lineage>
        <taxon>Bacteria</taxon>
        <taxon>Bacillati</taxon>
        <taxon>Actinomycetota</taxon>
        <taxon>Actinomycetes</taxon>
        <taxon>Pseudonocardiales</taxon>
        <taxon>Pseudonocardiaceae</taxon>
        <taxon>Prauserella</taxon>
    </lineage>
</organism>
<dbReference type="SUPFAM" id="SSF47413">
    <property type="entry name" value="lambda repressor-like DNA-binding domains"/>
    <property type="match status" value="1"/>
</dbReference>
<protein>
    <submittedName>
        <fullName evidence="1">Uncharacterized protein</fullName>
    </submittedName>
</protein>
<proteinExistence type="predicted"/>
<gene>
    <name evidence="1" type="ORF">BAY60_10440</name>
</gene>
<dbReference type="AlphaFoldDB" id="A0A2V4AYC4"/>
<dbReference type="Proteomes" id="UP000249915">
    <property type="component" value="Unassembled WGS sequence"/>
</dbReference>
<dbReference type="SMART" id="SM00530">
    <property type="entry name" value="HTH_XRE"/>
    <property type="match status" value="1"/>
</dbReference>
<keyword evidence="2" id="KW-1185">Reference proteome</keyword>
<name>A0A2V4AYC4_9PSEU</name>
<dbReference type="Gene3D" id="1.10.260.40">
    <property type="entry name" value="lambda repressor-like DNA-binding domains"/>
    <property type="match status" value="1"/>
</dbReference>
<dbReference type="InterPro" id="IPR010982">
    <property type="entry name" value="Lambda_DNA-bd_dom_sf"/>
</dbReference>
<comment type="caution">
    <text evidence="1">The sequence shown here is derived from an EMBL/GenBank/DDBJ whole genome shotgun (WGS) entry which is preliminary data.</text>
</comment>
<dbReference type="GO" id="GO:0003677">
    <property type="term" value="F:DNA binding"/>
    <property type="evidence" value="ECO:0007669"/>
    <property type="project" value="InterPro"/>
</dbReference>